<comment type="caution">
    <text evidence="1">The sequence shown here is derived from an EMBL/GenBank/DDBJ whole genome shotgun (WGS) entry which is preliminary data.</text>
</comment>
<accession>A0A510Y9N1</accession>
<dbReference type="AlphaFoldDB" id="A0A510Y9N1"/>
<dbReference type="Proteomes" id="UP000321051">
    <property type="component" value="Unassembled WGS sequence"/>
</dbReference>
<evidence type="ECO:0000313" key="1">
    <source>
        <dbReference type="EMBL" id="GEK59863.1"/>
    </source>
</evidence>
<keyword evidence="2" id="KW-1185">Reference proteome</keyword>
<organism evidence="1 2">
    <name type="scientific">Marinococcus halophilus</name>
    <dbReference type="NCBI Taxonomy" id="1371"/>
    <lineage>
        <taxon>Bacteria</taxon>
        <taxon>Bacillati</taxon>
        <taxon>Bacillota</taxon>
        <taxon>Bacilli</taxon>
        <taxon>Bacillales</taxon>
        <taxon>Bacillaceae</taxon>
        <taxon>Marinococcus</taxon>
    </lineage>
</organism>
<gene>
    <name evidence="1" type="ORF">MHA01_27680</name>
</gene>
<protein>
    <submittedName>
        <fullName evidence="1">Uncharacterized protein</fullName>
    </submittedName>
</protein>
<dbReference type="EMBL" id="BJUN01000021">
    <property type="protein sequence ID" value="GEK59863.1"/>
    <property type="molecule type" value="Genomic_DNA"/>
</dbReference>
<evidence type="ECO:0000313" key="2">
    <source>
        <dbReference type="Proteomes" id="UP000321051"/>
    </source>
</evidence>
<proteinExistence type="predicted"/>
<reference evidence="1 2" key="1">
    <citation type="submission" date="2019-07" db="EMBL/GenBank/DDBJ databases">
        <title>Whole genome shotgun sequence of Marinococcus halophilus NBRC 102359.</title>
        <authorList>
            <person name="Hosoyama A."/>
            <person name="Uohara A."/>
            <person name="Ohji S."/>
            <person name="Ichikawa N."/>
        </authorList>
    </citation>
    <scope>NUCLEOTIDE SEQUENCE [LARGE SCALE GENOMIC DNA]</scope>
    <source>
        <strain evidence="1 2">NBRC 102359</strain>
    </source>
</reference>
<name>A0A510Y9N1_MARHA</name>
<sequence length="56" mass="6741">MLDRFYRNCLEIRASIPFTHHAIGTRFALDIKFDAQEVKIHFFNYEIGYRVFTISQ</sequence>